<dbReference type="PANTHER" id="PTHR34296:SF2">
    <property type="entry name" value="ABC TRANSPORTER GUANOSINE-BINDING PROTEIN NUPN"/>
    <property type="match status" value="1"/>
</dbReference>
<feature type="chain" id="PRO_5003227762" evidence="7">
    <location>
        <begin position="22"/>
        <end position="333"/>
    </location>
</feature>
<dbReference type="Gene3D" id="3.40.50.2300">
    <property type="match status" value="2"/>
</dbReference>
<keyword evidence="5" id="KW-0472">Membrane</keyword>
<reference evidence="9 10" key="1">
    <citation type="journal article" date="2012" name="Int. J. Syst. Evol. Microbiol.">
        <title>Vibrio caribbeanicus sp. nov., isolated from the marine sponge Scleritoderma cyanea.</title>
        <authorList>
            <person name="Hoffmann M."/>
            <person name="Monday S.R."/>
            <person name="Allard M.W."/>
            <person name="Strain E.A."/>
            <person name="Whittaker P."/>
            <person name="Naum M."/>
            <person name="McCarthy P.J."/>
            <person name="Lopez J.V."/>
            <person name="Fischer M."/>
            <person name="Brown E.W."/>
        </authorList>
    </citation>
    <scope>NUCLEOTIDE SEQUENCE [LARGE SCALE GENOMIC DNA]</scope>
    <source>
        <strain evidence="10">DSMZ 21326</strain>
    </source>
</reference>
<dbReference type="Proteomes" id="UP000006228">
    <property type="component" value="Unassembled WGS sequence"/>
</dbReference>
<keyword evidence="3" id="KW-1003">Cell membrane</keyword>
<evidence type="ECO:0000256" key="4">
    <source>
        <dbReference type="ARBA" id="ARBA00022729"/>
    </source>
</evidence>
<evidence type="ECO:0000256" key="3">
    <source>
        <dbReference type="ARBA" id="ARBA00022475"/>
    </source>
</evidence>
<proteinExistence type="inferred from homology"/>
<comment type="caution">
    <text evidence="9">The sequence shown here is derived from an EMBL/GenBank/DDBJ whole genome shotgun (WGS) entry which is preliminary data.</text>
</comment>
<dbReference type="GO" id="GO:0005886">
    <property type="term" value="C:plasma membrane"/>
    <property type="evidence" value="ECO:0007669"/>
    <property type="project" value="UniProtKB-SubCell"/>
</dbReference>
<evidence type="ECO:0000256" key="7">
    <source>
        <dbReference type="SAM" id="SignalP"/>
    </source>
</evidence>
<comment type="similarity">
    <text evidence="2">Belongs to the BMP lipoprotein family.</text>
</comment>
<evidence type="ECO:0000256" key="5">
    <source>
        <dbReference type="ARBA" id="ARBA00023136"/>
    </source>
</evidence>
<dbReference type="InterPro" id="IPR003760">
    <property type="entry name" value="PnrA-like"/>
</dbReference>
<evidence type="ECO:0000256" key="6">
    <source>
        <dbReference type="ARBA" id="ARBA00023288"/>
    </source>
</evidence>
<evidence type="ECO:0000313" key="10">
    <source>
        <dbReference type="Proteomes" id="UP000006228"/>
    </source>
</evidence>
<protein>
    <submittedName>
        <fullName evidence="9">Basic membrane lipoprotein</fullName>
    </submittedName>
</protein>
<gene>
    <name evidence="9" type="ORF">VISI1226_06129</name>
</gene>
<dbReference type="SUPFAM" id="SSF53822">
    <property type="entry name" value="Periplasmic binding protein-like I"/>
    <property type="match status" value="1"/>
</dbReference>
<dbReference type="EMBL" id="AEVT01000005">
    <property type="protein sequence ID" value="EGA72224.1"/>
    <property type="molecule type" value="Genomic_DNA"/>
</dbReference>
<keyword evidence="4 7" id="KW-0732">Signal</keyword>
<dbReference type="eggNOG" id="COG1744">
    <property type="taxonomic scope" value="Bacteria"/>
</dbReference>
<organism evidence="9 10">
    <name type="scientific">Vibrio sinaloensis DSM 21326</name>
    <dbReference type="NCBI Taxonomy" id="945550"/>
    <lineage>
        <taxon>Bacteria</taxon>
        <taxon>Pseudomonadati</taxon>
        <taxon>Pseudomonadota</taxon>
        <taxon>Gammaproteobacteria</taxon>
        <taxon>Vibrionales</taxon>
        <taxon>Vibrionaceae</taxon>
        <taxon>Vibrio</taxon>
        <taxon>Vibrio oreintalis group</taxon>
    </lineage>
</organism>
<dbReference type="AlphaFoldDB" id="E8M178"/>
<dbReference type="Pfam" id="PF02608">
    <property type="entry name" value="Bmp"/>
    <property type="match status" value="1"/>
</dbReference>
<evidence type="ECO:0000259" key="8">
    <source>
        <dbReference type="Pfam" id="PF02608"/>
    </source>
</evidence>
<keyword evidence="6 9" id="KW-0449">Lipoprotein</keyword>
<comment type="subcellular location">
    <subcellularLocation>
        <location evidence="1">Cell membrane</location>
        <topology evidence="1">Lipid-anchor</topology>
    </subcellularLocation>
</comment>
<dbReference type="PANTHER" id="PTHR34296">
    <property type="entry name" value="TRANSCRIPTIONAL ACTIVATOR PROTEIN MED"/>
    <property type="match status" value="1"/>
</dbReference>
<feature type="signal peptide" evidence="7">
    <location>
        <begin position="1"/>
        <end position="21"/>
    </location>
</feature>
<dbReference type="CDD" id="cd06354">
    <property type="entry name" value="PBP1_PrnA-like"/>
    <property type="match status" value="1"/>
</dbReference>
<feature type="domain" description="ABC transporter substrate-binding protein PnrA-like" evidence="8">
    <location>
        <begin position="35"/>
        <end position="312"/>
    </location>
</feature>
<dbReference type="InterPro" id="IPR050957">
    <property type="entry name" value="BMP_lipoprotein"/>
</dbReference>
<evidence type="ECO:0000256" key="2">
    <source>
        <dbReference type="ARBA" id="ARBA00008610"/>
    </source>
</evidence>
<accession>E8M178</accession>
<name>E8M178_PHOS4</name>
<dbReference type="RefSeq" id="WP_008072703.1">
    <property type="nucleotide sequence ID" value="NZ_AEVT01000005.1"/>
</dbReference>
<dbReference type="OrthoDB" id="9784230at2"/>
<evidence type="ECO:0000313" key="9">
    <source>
        <dbReference type="EMBL" id="EGA72224.1"/>
    </source>
</evidence>
<dbReference type="GeneID" id="95567425"/>
<evidence type="ECO:0000256" key="1">
    <source>
        <dbReference type="ARBA" id="ARBA00004193"/>
    </source>
</evidence>
<dbReference type="InterPro" id="IPR028082">
    <property type="entry name" value="Peripla_BP_I"/>
</dbReference>
<sequence>MRTLVLLTCFMLMASMQAANANGKLSEIRPLVIYMSPPEESSFLQLVDNGLSKAQTKLQIPVSRLVIDNNDYLNGINSAVAQGYDPILLVYAAGMQGLKQFVTQNPGTRFILYDVSYDIANSIGIIFDHSHAAYTIGYLAGVKTKSNKVGFIGGLNSRPVNNFKCGFELGLQQANPDASFYVKYIGEDSKAWTDTAQARKLAIEMYNQGIDIIFPVAGAANEAIYQVAMEKRINTFGIDMNQNSRYSEVMLASMVKHVDKATYAVLKQLYLGIWNSNHKHFGSSQNMINVLLNEQHLETNNDDKAMIKRLSKEMKLPISKPIKLLNTRCDRHL</sequence>